<dbReference type="AlphaFoldDB" id="A0A4T9TJI8"/>
<comment type="caution">
    <text evidence="7">The sequence shown here is derived from an EMBL/GenBank/DDBJ whole genome shotgun (WGS) entry which is preliminary data.</text>
</comment>
<organism evidence="7 8">
    <name type="scientific">Parvibacter caecicola</name>
    <dbReference type="NCBI Taxonomy" id="747645"/>
    <lineage>
        <taxon>Bacteria</taxon>
        <taxon>Bacillati</taxon>
        <taxon>Actinomycetota</taxon>
        <taxon>Coriobacteriia</taxon>
        <taxon>Coriobacteriales</taxon>
        <taxon>Coriobacteriaceae</taxon>
        <taxon>Parvibacter</taxon>
    </lineage>
</organism>
<dbReference type="Pfam" id="PF21982">
    <property type="entry name" value="RecX_HTH1"/>
    <property type="match status" value="1"/>
</dbReference>
<protein>
    <recommendedName>
        <fullName evidence="3">Regulatory protein RecX</fullName>
    </recommendedName>
</protein>
<dbReference type="GO" id="GO:0005737">
    <property type="term" value="C:cytoplasm"/>
    <property type="evidence" value="ECO:0007669"/>
    <property type="project" value="UniProtKB-SubCell"/>
</dbReference>
<comment type="subcellular location">
    <subcellularLocation>
        <location evidence="1">Cytoplasm</location>
    </subcellularLocation>
</comment>
<feature type="region of interest" description="Disordered" evidence="5">
    <location>
        <begin position="52"/>
        <end position="72"/>
    </location>
</feature>
<feature type="domain" description="RecX first three-helical" evidence="6">
    <location>
        <begin position="83"/>
        <end position="121"/>
    </location>
</feature>
<dbReference type="Proteomes" id="UP000309454">
    <property type="component" value="Unassembled WGS sequence"/>
</dbReference>
<dbReference type="Gene3D" id="1.10.10.10">
    <property type="entry name" value="Winged helix-like DNA-binding domain superfamily/Winged helix DNA-binding domain"/>
    <property type="match status" value="1"/>
</dbReference>
<dbReference type="PANTHER" id="PTHR33602">
    <property type="entry name" value="REGULATORY PROTEIN RECX FAMILY PROTEIN"/>
    <property type="match status" value="1"/>
</dbReference>
<evidence type="ECO:0000313" key="7">
    <source>
        <dbReference type="EMBL" id="TJW12123.1"/>
    </source>
</evidence>
<sequence>MAQLSQIEELKARIAEIEAGRTSASADERGGSLAGGAAAAAGLCSPAPGGCLSATKGQGGEGSPSKLAAQDGKAEKLKDAASAYQRILRIVATREQSSAKVREKLIRAEFPADAAEEAIERAQRLGVIDDARYCDTLIRSALRNDKGVEGVLREAAFLGVNLEALDSYQAYLEDGEEGQLSRARAYLEAHPVRSKNQRDGAFRKLVSRGFSVSVASAAARSVYPYQPS</sequence>
<dbReference type="RefSeq" id="WP_136845110.1">
    <property type="nucleotide sequence ID" value="NZ_SSTM01000001.1"/>
</dbReference>
<evidence type="ECO:0000256" key="5">
    <source>
        <dbReference type="SAM" id="MobiDB-lite"/>
    </source>
</evidence>
<dbReference type="InterPro" id="IPR036388">
    <property type="entry name" value="WH-like_DNA-bd_sf"/>
</dbReference>
<evidence type="ECO:0000256" key="1">
    <source>
        <dbReference type="ARBA" id="ARBA00004496"/>
    </source>
</evidence>
<keyword evidence="8" id="KW-1185">Reference proteome</keyword>
<dbReference type="InterPro" id="IPR053926">
    <property type="entry name" value="RecX_HTH_1st"/>
</dbReference>
<accession>A0A4T9TJI8</accession>
<name>A0A4T9TJI8_9ACTN</name>
<dbReference type="GO" id="GO:0006282">
    <property type="term" value="P:regulation of DNA repair"/>
    <property type="evidence" value="ECO:0007669"/>
    <property type="project" value="InterPro"/>
</dbReference>
<evidence type="ECO:0000256" key="2">
    <source>
        <dbReference type="ARBA" id="ARBA00009695"/>
    </source>
</evidence>
<dbReference type="OrthoDB" id="3192133at2"/>
<dbReference type="InterPro" id="IPR003783">
    <property type="entry name" value="Regulatory_RecX"/>
</dbReference>
<proteinExistence type="inferred from homology"/>
<evidence type="ECO:0000256" key="3">
    <source>
        <dbReference type="ARBA" id="ARBA00018111"/>
    </source>
</evidence>
<keyword evidence="4" id="KW-0963">Cytoplasm</keyword>
<evidence type="ECO:0000313" key="8">
    <source>
        <dbReference type="Proteomes" id="UP000309454"/>
    </source>
</evidence>
<evidence type="ECO:0000256" key="4">
    <source>
        <dbReference type="ARBA" id="ARBA00022490"/>
    </source>
</evidence>
<gene>
    <name evidence="7" type="ORF">E5982_00485</name>
</gene>
<reference evidence="7 8" key="1">
    <citation type="submission" date="2019-04" db="EMBL/GenBank/DDBJ databases">
        <title>Microbes associate with the intestines of laboratory mice.</title>
        <authorList>
            <person name="Navarre W."/>
            <person name="Wong E."/>
            <person name="Huang K.C."/>
            <person name="Tropini C."/>
            <person name="Ng K."/>
            <person name="Yu B."/>
        </authorList>
    </citation>
    <scope>NUCLEOTIDE SEQUENCE [LARGE SCALE GENOMIC DNA]</scope>
    <source>
        <strain evidence="7 8">NM48_B13</strain>
    </source>
</reference>
<evidence type="ECO:0000259" key="6">
    <source>
        <dbReference type="Pfam" id="PF21982"/>
    </source>
</evidence>
<dbReference type="EMBL" id="SSTM01000001">
    <property type="protein sequence ID" value="TJW12123.1"/>
    <property type="molecule type" value="Genomic_DNA"/>
</dbReference>
<comment type="similarity">
    <text evidence="2">Belongs to the RecX family.</text>
</comment>
<dbReference type="PANTHER" id="PTHR33602:SF1">
    <property type="entry name" value="REGULATORY PROTEIN RECX FAMILY PROTEIN"/>
    <property type="match status" value="1"/>
</dbReference>